<evidence type="ECO:0000256" key="2">
    <source>
        <dbReference type="SAM" id="SignalP"/>
    </source>
</evidence>
<dbReference type="KEGG" id="nzl:D0T92_02410"/>
<evidence type="ECO:0008006" key="6">
    <source>
        <dbReference type="Google" id="ProtNLM"/>
    </source>
</evidence>
<dbReference type="EMBL" id="CP031700">
    <property type="protein sequence ID" value="QEY25500.1"/>
    <property type="molecule type" value="Genomic_DNA"/>
</dbReference>
<proteinExistence type="predicted"/>
<keyword evidence="1" id="KW-1133">Transmembrane helix</keyword>
<dbReference type="OrthoDB" id="8607265at2"/>
<protein>
    <recommendedName>
        <fullName evidence="6">Phage coat protein</fullName>
    </recommendedName>
</protein>
<keyword evidence="5" id="KW-1185">Reference proteome</keyword>
<feature type="transmembrane region" description="Helical" evidence="1">
    <location>
        <begin position="42"/>
        <end position="64"/>
    </location>
</feature>
<reference evidence="4 5" key="1">
    <citation type="submission" date="2018-08" db="EMBL/GenBank/DDBJ databases">
        <title>Neisseria zalophi ATCC BAA-2455 complete genome.</title>
        <authorList>
            <person name="Veseli I.A."/>
            <person name="Buttler R."/>
            <person name="Mascarenhas dos Santos A.C."/>
            <person name="Pombert J.-F."/>
        </authorList>
    </citation>
    <scope>NUCLEOTIDE SEQUENCE [LARGE SCALE GENOMIC DNA]</scope>
    <source>
        <strain evidence="4 5">ATCC BAA-2455</strain>
    </source>
</reference>
<organism evidence="4 5">
    <name type="scientific">Neisseria zalophi</name>
    <dbReference type="NCBI Taxonomy" id="640030"/>
    <lineage>
        <taxon>Bacteria</taxon>
        <taxon>Pseudomonadati</taxon>
        <taxon>Pseudomonadota</taxon>
        <taxon>Betaproteobacteria</taxon>
        <taxon>Neisseriales</taxon>
        <taxon>Neisseriaceae</taxon>
        <taxon>Neisseria</taxon>
    </lineage>
</organism>
<dbReference type="AlphaFoldDB" id="A0A5J6PUX9"/>
<feature type="chain" id="PRO_5044621591" description="Phage coat protein" evidence="2">
    <location>
        <begin position="27"/>
        <end position="75"/>
    </location>
</feature>
<evidence type="ECO:0000313" key="4">
    <source>
        <dbReference type="EMBL" id="QEY26509.1"/>
    </source>
</evidence>
<dbReference type="RefSeq" id="WP_151049867.1">
    <property type="nucleotide sequence ID" value="NZ_CP031700.1"/>
</dbReference>
<evidence type="ECO:0000313" key="5">
    <source>
        <dbReference type="Proteomes" id="UP000325713"/>
    </source>
</evidence>
<keyword evidence="1" id="KW-0812">Transmembrane</keyword>
<keyword evidence="2" id="KW-0732">Signal</keyword>
<evidence type="ECO:0000313" key="3">
    <source>
        <dbReference type="EMBL" id="QEY25500.1"/>
    </source>
</evidence>
<evidence type="ECO:0000256" key="1">
    <source>
        <dbReference type="SAM" id="Phobius"/>
    </source>
</evidence>
<accession>A0A5J6PUX9</accession>
<name>A0A5J6PUX9_9NEIS</name>
<keyword evidence="1" id="KW-0472">Membrane</keyword>
<dbReference type="Proteomes" id="UP000325713">
    <property type="component" value="Chromosome"/>
</dbReference>
<sequence>MKNLKKKLQYGVAVVTTSALPALALADESINLLDIVKTEATGLKAGVLAIGTLVIGVSVAFAMIRIGKRGSNAVG</sequence>
<feature type="signal peptide" evidence="2">
    <location>
        <begin position="1"/>
        <end position="26"/>
    </location>
</feature>
<dbReference type="KEGG" id="nzl:D0T92_08185"/>
<gene>
    <name evidence="3" type="ORF">D0T92_02410</name>
    <name evidence="4" type="ORF">D0T92_08185</name>
</gene>
<dbReference type="EMBL" id="CP031700">
    <property type="protein sequence ID" value="QEY26509.1"/>
    <property type="molecule type" value="Genomic_DNA"/>
</dbReference>